<dbReference type="EMBL" id="AUZY01002705">
    <property type="protein sequence ID" value="EQD71675.1"/>
    <property type="molecule type" value="Genomic_DNA"/>
</dbReference>
<dbReference type="Pfam" id="PF00403">
    <property type="entry name" value="HMA"/>
    <property type="match status" value="1"/>
</dbReference>
<name>T1CRD0_9ZZZZ</name>
<feature type="region of interest" description="Disordered" evidence="1">
    <location>
        <begin position="1"/>
        <end position="33"/>
    </location>
</feature>
<dbReference type="SUPFAM" id="SSF55008">
    <property type="entry name" value="HMA, heavy metal-associated domain"/>
    <property type="match status" value="1"/>
</dbReference>
<evidence type="ECO:0000256" key="1">
    <source>
        <dbReference type="SAM" id="MobiDB-lite"/>
    </source>
</evidence>
<dbReference type="GO" id="GO:0046872">
    <property type="term" value="F:metal ion binding"/>
    <property type="evidence" value="ECO:0007669"/>
    <property type="project" value="InterPro"/>
</dbReference>
<gene>
    <name evidence="3" type="ORF">B1B_04325</name>
</gene>
<dbReference type="PROSITE" id="PS50846">
    <property type="entry name" value="HMA_2"/>
    <property type="match status" value="1"/>
</dbReference>
<dbReference type="InterPro" id="IPR036163">
    <property type="entry name" value="HMA_dom_sf"/>
</dbReference>
<feature type="domain" description="HMA" evidence="2">
    <location>
        <begin position="35"/>
        <end position="99"/>
    </location>
</feature>
<comment type="caution">
    <text evidence="3">The sequence shown here is derived from an EMBL/GenBank/DDBJ whole genome shotgun (WGS) entry which is preliminary data.</text>
</comment>
<feature type="compositionally biased region" description="Basic and acidic residues" evidence="1">
    <location>
        <begin position="10"/>
        <end position="26"/>
    </location>
</feature>
<proteinExistence type="predicted"/>
<sequence length="117" mass="12394">RLNQNTTDRAVTKEQLRSEPMKEQLRSEPMNASASPAVLEVGGMTCDDCAHHVTAALKGAGAKDVSVAWQAGEARFSWPAALTERDVRAAVEDAGYRPGELRAVSGLSPAAQDGSED</sequence>
<evidence type="ECO:0000259" key="2">
    <source>
        <dbReference type="PROSITE" id="PS50846"/>
    </source>
</evidence>
<dbReference type="Gene3D" id="3.30.70.100">
    <property type="match status" value="1"/>
</dbReference>
<reference evidence="3" key="1">
    <citation type="submission" date="2013-08" db="EMBL/GenBank/DDBJ databases">
        <authorList>
            <person name="Mendez C."/>
            <person name="Richter M."/>
            <person name="Ferrer M."/>
            <person name="Sanchez J."/>
        </authorList>
    </citation>
    <scope>NUCLEOTIDE SEQUENCE</scope>
</reference>
<organism evidence="3">
    <name type="scientific">mine drainage metagenome</name>
    <dbReference type="NCBI Taxonomy" id="410659"/>
    <lineage>
        <taxon>unclassified sequences</taxon>
        <taxon>metagenomes</taxon>
        <taxon>ecological metagenomes</taxon>
    </lineage>
</organism>
<dbReference type="CDD" id="cd00371">
    <property type="entry name" value="HMA"/>
    <property type="match status" value="1"/>
</dbReference>
<feature type="non-terminal residue" evidence="3">
    <location>
        <position position="117"/>
    </location>
</feature>
<reference evidence="3" key="2">
    <citation type="journal article" date="2014" name="ISME J.">
        <title>Microbial stratification in low pH oxic and suboxic macroscopic growths along an acid mine drainage.</title>
        <authorList>
            <person name="Mendez-Garcia C."/>
            <person name="Mesa V."/>
            <person name="Sprenger R.R."/>
            <person name="Richter M."/>
            <person name="Diez M.S."/>
            <person name="Solano J."/>
            <person name="Bargiela R."/>
            <person name="Golyshina O.V."/>
            <person name="Manteca A."/>
            <person name="Ramos J.L."/>
            <person name="Gallego J.R."/>
            <person name="Llorente I."/>
            <person name="Martins Dos Santos V.A."/>
            <person name="Jensen O.N."/>
            <person name="Pelaez A.I."/>
            <person name="Sanchez J."/>
            <person name="Ferrer M."/>
        </authorList>
    </citation>
    <scope>NUCLEOTIDE SEQUENCE</scope>
</reference>
<protein>
    <submittedName>
        <fullName evidence="3">Heavy metal transport/detoxification protein domain protein</fullName>
    </submittedName>
</protein>
<evidence type="ECO:0000313" key="3">
    <source>
        <dbReference type="EMBL" id="EQD71675.1"/>
    </source>
</evidence>
<dbReference type="InterPro" id="IPR006121">
    <property type="entry name" value="HMA_dom"/>
</dbReference>
<dbReference type="AlphaFoldDB" id="T1CRD0"/>
<feature type="non-terminal residue" evidence="3">
    <location>
        <position position="1"/>
    </location>
</feature>
<accession>T1CRD0</accession>